<keyword evidence="4 7" id="KW-0863">Zinc-finger</keyword>
<dbReference type="PANTHER" id="PTHR14155">
    <property type="entry name" value="RING FINGER DOMAIN-CONTAINING"/>
    <property type="match status" value="1"/>
</dbReference>
<dbReference type="InterPro" id="IPR053238">
    <property type="entry name" value="RING-H2_zinc_finger"/>
</dbReference>
<reference evidence="9" key="2">
    <citation type="submission" date="2018-05" db="EMBL/GenBank/DDBJ databases">
        <title>OmerRS3 (Oryza meridionalis Reference Sequence Version 3).</title>
        <authorList>
            <person name="Zhang J."/>
            <person name="Kudrna D."/>
            <person name="Lee S."/>
            <person name="Talag J."/>
            <person name="Welchert J."/>
            <person name="Wing R.A."/>
        </authorList>
    </citation>
    <scope>NUCLEOTIDE SEQUENCE [LARGE SCALE GENOMIC DNA]</scope>
    <source>
        <strain evidence="9">cv. OR44</strain>
    </source>
</reference>
<dbReference type="EC" id="2.3.2.27" evidence="2"/>
<dbReference type="EnsemblPlants" id="OMERI02G11510.1">
    <property type="protein sequence ID" value="OMERI02G11510.1"/>
    <property type="gene ID" value="OMERI02G11510"/>
</dbReference>
<keyword evidence="5" id="KW-0862">Zinc</keyword>
<protein>
    <recommendedName>
        <fullName evidence="2">RING-type E3 ubiquitin transferase</fullName>
        <ecNumber evidence="2">2.3.2.27</ecNumber>
    </recommendedName>
</protein>
<keyword evidence="10" id="KW-1185">Reference proteome</keyword>
<evidence type="ECO:0000256" key="1">
    <source>
        <dbReference type="ARBA" id="ARBA00000900"/>
    </source>
</evidence>
<evidence type="ECO:0000313" key="9">
    <source>
        <dbReference type="EnsemblPlants" id="OMERI02G11510.1"/>
    </source>
</evidence>
<dbReference type="Pfam" id="PF13639">
    <property type="entry name" value="zf-RING_2"/>
    <property type="match status" value="1"/>
</dbReference>
<evidence type="ECO:0000259" key="8">
    <source>
        <dbReference type="PROSITE" id="PS50089"/>
    </source>
</evidence>
<dbReference type="FunFam" id="3.30.40.10:FF:000672">
    <property type="entry name" value="E3 ubiquitin-protein ligase ATL41"/>
    <property type="match status" value="1"/>
</dbReference>
<dbReference type="Gene3D" id="3.30.40.10">
    <property type="entry name" value="Zinc/RING finger domain, C3HC4 (zinc finger)"/>
    <property type="match status" value="1"/>
</dbReference>
<dbReference type="GO" id="GO:0008270">
    <property type="term" value="F:zinc ion binding"/>
    <property type="evidence" value="ECO:0007669"/>
    <property type="project" value="UniProtKB-KW"/>
</dbReference>
<evidence type="ECO:0000256" key="6">
    <source>
        <dbReference type="ARBA" id="ARBA00024209"/>
    </source>
</evidence>
<dbReference type="HOGENOM" id="CLU_013137_21_1_1"/>
<dbReference type="AlphaFoldDB" id="A0A0E0CIJ8"/>
<evidence type="ECO:0000256" key="3">
    <source>
        <dbReference type="ARBA" id="ARBA00022723"/>
    </source>
</evidence>
<dbReference type="InterPro" id="IPR013083">
    <property type="entry name" value="Znf_RING/FYVE/PHD"/>
</dbReference>
<comment type="similarity">
    <text evidence="6">Belongs to the RING-type zinc finger family. ATL subfamily.</text>
</comment>
<dbReference type="STRING" id="40149.A0A0E0CIJ8"/>
<accession>A0A0E0CIJ8</accession>
<reference evidence="9" key="1">
    <citation type="submission" date="2015-04" db="UniProtKB">
        <authorList>
            <consortium name="EnsemblPlants"/>
        </authorList>
    </citation>
    <scope>IDENTIFICATION</scope>
</reference>
<dbReference type="SMART" id="SM00184">
    <property type="entry name" value="RING"/>
    <property type="match status" value="1"/>
</dbReference>
<evidence type="ECO:0000256" key="5">
    <source>
        <dbReference type="ARBA" id="ARBA00022833"/>
    </source>
</evidence>
<dbReference type="Proteomes" id="UP000008021">
    <property type="component" value="Chromosome 2"/>
</dbReference>
<sequence length="103" mass="10870">MDALPMFAYASGGAGTAQGGSDLEAGNGEPCSVCLEEQHAGGMVQEMPSCKHLFHVECIDMWLHSHLTCPICRYDLSPPWDVAAKEATVAETSPPADDALPPV</sequence>
<dbReference type="GO" id="GO:0061630">
    <property type="term" value="F:ubiquitin protein ligase activity"/>
    <property type="evidence" value="ECO:0007669"/>
    <property type="project" value="UniProtKB-EC"/>
</dbReference>
<feature type="domain" description="RING-type" evidence="8">
    <location>
        <begin position="31"/>
        <end position="73"/>
    </location>
</feature>
<organism evidence="9">
    <name type="scientific">Oryza meridionalis</name>
    <dbReference type="NCBI Taxonomy" id="40149"/>
    <lineage>
        <taxon>Eukaryota</taxon>
        <taxon>Viridiplantae</taxon>
        <taxon>Streptophyta</taxon>
        <taxon>Embryophyta</taxon>
        <taxon>Tracheophyta</taxon>
        <taxon>Spermatophyta</taxon>
        <taxon>Magnoliopsida</taxon>
        <taxon>Liliopsida</taxon>
        <taxon>Poales</taxon>
        <taxon>Poaceae</taxon>
        <taxon>BOP clade</taxon>
        <taxon>Oryzoideae</taxon>
        <taxon>Oryzeae</taxon>
        <taxon>Oryzinae</taxon>
        <taxon>Oryza</taxon>
    </lineage>
</organism>
<dbReference type="eggNOG" id="KOG0800">
    <property type="taxonomic scope" value="Eukaryota"/>
</dbReference>
<name>A0A0E0CIJ8_9ORYZ</name>
<evidence type="ECO:0000256" key="2">
    <source>
        <dbReference type="ARBA" id="ARBA00012483"/>
    </source>
</evidence>
<dbReference type="PROSITE" id="PS50089">
    <property type="entry name" value="ZF_RING_2"/>
    <property type="match status" value="1"/>
</dbReference>
<evidence type="ECO:0000256" key="4">
    <source>
        <dbReference type="ARBA" id="ARBA00022771"/>
    </source>
</evidence>
<dbReference type="InterPro" id="IPR001841">
    <property type="entry name" value="Znf_RING"/>
</dbReference>
<evidence type="ECO:0000256" key="7">
    <source>
        <dbReference type="PROSITE-ProRule" id="PRU00175"/>
    </source>
</evidence>
<dbReference type="SUPFAM" id="SSF57850">
    <property type="entry name" value="RING/U-box"/>
    <property type="match status" value="1"/>
</dbReference>
<dbReference type="Gramene" id="OMERI02G11510.1">
    <property type="protein sequence ID" value="OMERI02G11510.1"/>
    <property type="gene ID" value="OMERI02G11510"/>
</dbReference>
<evidence type="ECO:0000313" key="10">
    <source>
        <dbReference type="Proteomes" id="UP000008021"/>
    </source>
</evidence>
<comment type="catalytic activity">
    <reaction evidence="1">
        <text>S-ubiquitinyl-[E2 ubiquitin-conjugating enzyme]-L-cysteine + [acceptor protein]-L-lysine = [E2 ubiquitin-conjugating enzyme]-L-cysteine + N(6)-ubiquitinyl-[acceptor protein]-L-lysine.</text>
        <dbReference type="EC" id="2.3.2.27"/>
    </reaction>
</comment>
<keyword evidence="3" id="KW-0479">Metal-binding</keyword>
<proteinExistence type="inferred from homology"/>
<dbReference type="PANTHER" id="PTHR14155:SF629">
    <property type="entry name" value="RING-TYPE DOMAIN-CONTAINING PROTEIN"/>
    <property type="match status" value="1"/>
</dbReference>